<reference evidence="1 2" key="1">
    <citation type="journal article" date="2021" name="Genome Biol.">
        <title>AFLAP: assembly-free linkage analysis pipeline using k-mers from genome sequencing data.</title>
        <authorList>
            <person name="Fletcher K."/>
            <person name="Zhang L."/>
            <person name="Gil J."/>
            <person name="Han R."/>
            <person name="Cavanaugh K."/>
            <person name="Michelmore R."/>
        </authorList>
    </citation>
    <scope>NUCLEOTIDE SEQUENCE [LARGE SCALE GENOMIC DNA]</scope>
    <source>
        <strain evidence="1 2">SF5</strain>
    </source>
</reference>
<dbReference type="GeneID" id="94347941"/>
<comment type="caution">
    <text evidence="1">The sequence shown here is derived from an EMBL/GenBank/DDBJ whole genome shotgun (WGS) entry which is preliminary data.</text>
</comment>
<evidence type="ECO:0000313" key="1">
    <source>
        <dbReference type="EMBL" id="TDH67943.1"/>
    </source>
</evidence>
<accession>A0A976FJW6</accession>
<protein>
    <submittedName>
        <fullName evidence="1">Uncharacterized protein</fullName>
    </submittedName>
</protein>
<dbReference type="AlphaFoldDB" id="A0A976FJW6"/>
<dbReference type="RefSeq" id="XP_067817442.1">
    <property type="nucleotide sequence ID" value="XM_067962270.1"/>
</dbReference>
<dbReference type="KEGG" id="blac:94347941"/>
<proteinExistence type="predicted"/>
<organism evidence="1 2">
    <name type="scientific">Bremia lactucae</name>
    <name type="common">Lettuce downy mildew</name>
    <dbReference type="NCBI Taxonomy" id="4779"/>
    <lineage>
        <taxon>Eukaryota</taxon>
        <taxon>Sar</taxon>
        <taxon>Stramenopiles</taxon>
        <taxon>Oomycota</taxon>
        <taxon>Peronosporomycetes</taxon>
        <taxon>Peronosporales</taxon>
        <taxon>Peronosporaceae</taxon>
        <taxon>Bremia</taxon>
    </lineage>
</organism>
<keyword evidence="2" id="KW-1185">Reference proteome</keyword>
<dbReference type="EMBL" id="SHOA02000013">
    <property type="protein sequence ID" value="TDH67943.1"/>
    <property type="molecule type" value="Genomic_DNA"/>
</dbReference>
<sequence length="59" mass="6458">MTVQPKEAGLPLTSQKRASNLLEKPSGYLDDAFQHNPIGDYLGGLEEKGGPTFDERVQL</sequence>
<dbReference type="Proteomes" id="UP000294530">
    <property type="component" value="Unassembled WGS sequence"/>
</dbReference>
<name>A0A976FJW6_BRELC</name>
<gene>
    <name evidence="1" type="ORF">CCR75_004182</name>
</gene>
<evidence type="ECO:0000313" key="2">
    <source>
        <dbReference type="Proteomes" id="UP000294530"/>
    </source>
</evidence>